<evidence type="ECO:0008006" key="4">
    <source>
        <dbReference type="Google" id="ProtNLM"/>
    </source>
</evidence>
<dbReference type="OrthoDB" id="1928292at2759"/>
<feature type="compositionally biased region" description="Basic and acidic residues" evidence="1">
    <location>
        <begin position="845"/>
        <end position="868"/>
    </location>
</feature>
<feature type="region of interest" description="Disordered" evidence="1">
    <location>
        <begin position="297"/>
        <end position="320"/>
    </location>
</feature>
<dbReference type="EMBL" id="CM035444">
    <property type="protein sequence ID" value="KAH7277509.1"/>
    <property type="molecule type" value="Genomic_DNA"/>
</dbReference>
<gene>
    <name evidence="2" type="ORF">KP509_39G054700</name>
</gene>
<comment type="caution">
    <text evidence="2">The sequence shown here is derived from an EMBL/GenBank/DDBJ whole genome shotgun (WGS) entry which is preliminary data.</text>
</comment>
<evidence type="ECO:0000256" key="1">
    <source>
        <dbReference type="SAM" id="MobiDB-lite"/>
    </source>
</evidence>
<feature type="region of interest" description="Disordered" evidence="1">
    <location>
        <begin position="147"/>
        <end position="167"/>
    </location>
</feature>
<dbReference type="Proteomes" id="UP000825935">
    <property type="component" value="Chromosome 39"/>
</dbReference>
<name>A0A8T2Q0N5_CERRI</name>
<feature type="compositionally biased region" description="Polar residues" evidence="1">
    <location>
        <begin position="764"/>
        <end position="775"/>
    </location>
</feature>
<reference evidence="2" key="1">
    <citation type="submission" date="2021-08" db="EMBL/GenBank/DDBJ databases">
        <title>WGS assembly of Ceratopteris richardii.</title>
        <authorList>
            <person name="Marchant D.B."/>
            <person name="Chen G."/>
            <person name="Jenkins J."/>
            <person name="Shu S."/>
            <person name="Leebens-Mack J."/>
            <person name="Grimwood J."/>
            <person name="Schmutz J."/>
            <person name="Soltis P."/>
            <person name="Soltis D."/>
            <person name="Chen Z.-H."/>
        </authorList>
    </citation>
    <scope>NUCLEOTIDE SEQUENCE</scope>
    <source>
        <strain evidence="2">Whitten #5841</strain>
        <tissue evidence="2">Leaf</tissue>
    </source>
</reference>
<feature type="compositionally biased region" description="Polar residues" evidence="1">
    <location>
        <begin position="1452"/>
        <end position="1475"/>
    </location>
</feature>
<dbReference type="EMBL" id="CM035444">
    <property type="protein sequence ID" value="KAH7277508.1"/>
    <property type="molecule type" value="Genomic_DNA"/>
</dbReference>
<dbReference type="EMBL" id="CM035444">
    <property type="protein sequence ID" value="KAH7277507.1"/>
    <property type="molecule type" value="Genomic_DNA"/>
</dbReference>
<organism evidence="2 3">
    <name type="scientific">Ceratopteris richardii</name>
    <name type="common">Triangle waterfern</name>
    <dbReference type="NCBI Taxonomy" id="49495"/>
    <lineage>
        <taxon>Eukaryota</taxon>
        <taxon>Viridiplantae</taxon>
        <taxon>Streptophyta</taxon>
        <taxon>Embryophyta</taxon>
        <taxon>Tracheophyta</taxon>
        <taxon>Polypodiopsida</taxon>
        <taxon>Polypodiidae</taxon>
        <taxon>Polypodiales</taxon>
        <taxon>Pteridineae</taxon>
        <taxon>Pteridaceae</taxon>
        <taxon>Parkerioideae</taxon>
        <taxon>Ceratopteris</taxon>
    </lineage>
</organism>
<feature type="compositionally biased region" description="Polar residues" evidence="1">
    <location>
        <begin position="113"/>
        <end position="126"/>
    </location>
</feature>
<protein>
    <recommendedName>
        <fullName evidence="4">COP1-interacting protein 7</fullName>
    </recommendedName>
</protein>
<feature type="region of interest" description="Disordered" evidence="1">
    <location>
        <begin position="829"/>
        <end position="1145"/>
    </location>
</feature>
<feature type="compositionally biased region" description="Basic and acidic residues" evidence="1">
    <location>
        <begin position="1307"/>
        <end position="1327"/>
    </location>
</feature>
<feature type="region of interest" description="Disordered" evidence="1">
    <location>
        <begin position="1275"/>
        <end position="1475"/>
    </location>
</feature>
<feature type="region of interest" description="Disordered" evidence="1">
    <location>
        <begin position="405"/>
        <end position="535"/>
    </location>
</feature>
<evidence type="ECO:0000313" key="3">
    <source>
        <dbReference type="Proteomes" id="UP000825935"/>
    </source>
</evidence>
<feature type="compositionally biased region" description="Polar residues" evidence="1">
    <location>
        <begin position="986"/>
        <end position="1005"/>
    </location>
</feature>
<feature type="compositionally biased region" description="Basic residues" evidence="1">
    <location>
        <begin position="463"/>
        <end position="474"/>
    </location>
</feature>
<dbReference type="EMBL" id="CM035444">
    <property type="protein sequence ID" value="KAH7277506.1"/>
    <property type="molecule type" value="Genomic_DNA"/>
</dbReference>
<dbReference type="EMBL" id="CM035444">
    <property type="protein sequence ID" value="KAH7277505.1"/>
    <property type="molecule type" value="Genomic_DNA"/>
</dbReference>
<accession>A0A8T2Q0N5</accession>
<sequence length="1475" mass="161290">MRTDTQLEYAIFQLTPTRTRCELHVVSNGHTYKLASGLLKPFVSHLRAAEEQLAKGGYSIRLEPPDGSKAWWFTKGTMERFVRFVSTPEVLERVSSVEVELLELEETTRKQSSETNEGNGAGQVENSSSKIITLQLSPGGKSAGIASLDKPAKVSSDGGEIGSEESSKHRLLRALDARRMMLQKEQGMAFARALAAGFNVDNMDDLISFAECFGAERLKEACIKFMAFVKKRQEAGLGLEDLELMAAESVQADMLYMGGAVGGNAMGIVWPSPQGNGHDLSHILSASNEGKNILSEANAEQGAEERTGSKPSGGDSEGAAGVVKGHPMMATWQGQPHNQFIPGVPPYGSLHPGMPNPSFGFTGPVQPGQVGLHYPHYMGGPYVPYHDGNGWQAHTSVQPHYWPGNQASETSDGVHHPSRFHQGFSPPSAREQEIQLSTNHAGDWHEDGEDYLNDHSSEFSGRSIRRSSSPRRRSASPMRKVQIGRSGGSKRSGMVVIKNINYITPKPKHQGNKEEDASDNSDSWIEDDESDEDETLRASIEDAVGIVEGKIHVTRDGRQRHRKKDRKKTASKVIASPAADNDDDDEEEDKKPGSEYVWVIDRQTKGTDDSTKFLSEQGNLLENGVKMESPFDPALENVPVVKKGLANVKDSNVGEDPLLSERNGHSRVNQSQSYGMFEQEHHESKKETVVDDSYMLANSGRSATMSKGHETMDFDYDLSSKERENFQQSEKLPDDSFIVLERPIEKESTIRDWRMSLNLESEMPINQNPDASESSAPGMRNTEPDDLFMVQDRISDTYRKSWNSPLDYDMQVLASDLINHGNCREDNEIVTAGDGSVLEEDEERPSEPVTKKLSEKDAKEKSMKEMLQKRKSVAGGRPGRPNPLAEAQLRAEKLRQYKAGLQKSKKEKEEEERKRIEDLRIQRQQRIAARSNSTGAGPSSPSPNQASRTRPSISKLPSKVPSKGSLLSPSVNRERLANGSRLVHSSMDNPKPTQSPVIRSISSVSELHREAKKPTSVLRASTGSQSVSLSMRNEKQSVLNSHGKPNGPVENKVDRAKSSRIDDRVSRGDSGLAEKRVGKSLSSRSEGKLGLAESVQTVVREISSENSHAPEKSLPSAAKSLKRDAPYNGSGLQVSSPKGTLVDGKAAKKTSTTALKSMPVAVAVAQKQTAQSQTVSVDIAELESKSSSSSKQEVFNVEDKLESAMRTTECKESFLTVVNENGLCIQNGNLHQRDIPHASKALGAEKAGHDNDFLISNATLAISEHSKEELSCKQAGSLASSDDRQLEVEVNSSVGEESHARVAHGSPSDENHHEVTEGDIFTEEHFVGDYSPPFAPPSGYSISPTVQLTPEGPRTQQQQVTSAESNVNEASSMRSRKKWGDSKAKGLKRLLLLGRKSGHSSHNNTADMASEGDEEDTSLSNGKNMNLNFSNDQDNLNDQGNAAPVQNDLGHLNSNKGSKSIFSLSTFRSKNAVKT</sequence>
<feature type="compositionally biased region" description="Acidic residues" evidence="1">
    <location>
        <begin position="516"/>
        <end position="534"/>
    </location>
</feature>
<feature type="region of interest" description="Disordered" evidence="1">
    <location>
        <begin position="762"/>
        <end position="784"/>
    </location>
</feature>
<feature type="compositionally biased region" description="Polar residues" evidence="1">
    <location>
        <begin position="1340"/>
        <end position="1373"/>
    </location>
</feature>
<feature type="region of interest" description="Disordered" evidence="1">
    <location>
        <begin position="550"/>
        <end position="594"/>
    </location>
</feature>
<feature type="compositionally biased region" description="Polar residues" evidence="1">
    <location>
        <begin position="1018"/>
        <end position="1040"/>
    </location>
</feature>
<keyword evidence="3" id="KW-1185">Reference proteome</keyword>
<feature type="compositionally biased region" description="Polar residues" evidence="1">
    <location>
        <begin position="1418"/>
        <end position="1440"/>
    </location>
</feature>
<evidence type="ECO:0000313" key="2">
    <source>
        <dbReference type="EMBL" id="KAH7277507.1"/>
    </source>
</evidence>
<dbReference type="OMA" id="ERSWFTK"/>
<feature type="compositionally biased region" description="Polar residues" evidence="1">
    <location>
        <begin position="931"/>
        <end position="952"/>
    </location>
</feature>
<feature type="region of interest" description="Disordered" evidence="1">
    <location>
        <begin position="106"/>
        <end position="126"/>
    </location>
</feature>
<dbReference type="PANTHER" id="PTHR31008">
    <property type="entry name" value="COP1-INTERACTING PROTEIN-RELATED"/>
    <property type="match status" value="1"/>
</dbReference>
<feature type="compositionally biased region" description="Basic and acidic residues" evidence="1">
    <location>
        <begin position="904"/>
        <end position="921"/>
    </location>
</feature>
<feature type="compositionally biased region" description="Basic and acidic residues" evidence="1">
    <location>
        <begin position="1051"/>
        <end position="1077"/>
    </location>
</feature>
<feature type="compositionally biased region" description="Basic residues" evidence="1">
    <location>
        <begin position="558"/>
        <end position="570"/>
    </location>
</feature>
<proteinExistence type="predicted"/>
<dbReference type="PANTHER" id="PTHR31008:SF2">
    <property type="entry name" value="COP1-INTERACTING PROTEIN-LIKE PROTEIN"/>
    <property type="match status" value="1"/>
</dbReference>